<organism evidence="1 2">
    <name type="scientific">Kineococcus radiotolerans (strain ATCC BAA-149 / DSM 14245 / SRS30216)</name>
    <dbReference type="NCBI Taxonomy" id="266940"/>
    <lineage>
        <taxon>Bacteria</taxon>
        <taxon>Bacillati</taxon>
        <taxon>Actinomycetota</taxon>
        <taxon>Actinomycetes</taxon>
        <taxon>Kineosporiales</taxon>
        <taxon>Kineosporiaceae</taxon>
        <taxon>Kineococcus</taxon>
    </lineage>
</organism>
<dbReference type="STRING" id="266940.Krad_1756"/>
<dbReference type="AlphaFoldDB" id="A6W8V3"/>
<dbReference type="RefSeq" id="WP_011981619.1">
    <property type="nucleotide sequence ID" value="NC_009664.2"/>
</dbReference>
<sequence>MTPGEHYHEAEELLIAATKQHDTNVDRVWDICRGDQAAYVDLVAKVSANTAISVGIAHVHALLAAIPRETTP</sequence>
<proteinExistence type="predicted"/>
<protein>
    <submittedName>
        <fullName evidence="1">Uncharacterized protein</fullName>
    </submittedName>
</protein>
<dbReference type="Proteomes" id="UP000001116">
    <property type="component" value="Chromosome"/>
</dbReference>
<gene>
    <name evidence="1" type="ordered locus">Krad_1756</name>
</gene>
<dbReference type="HOGENOM" id="CLU_2717009_0_0_11"/>
<dbReference type="KEGG" id="kra:Krad_1756"/>
<evidence type="ECO:0000313" key="2">
    <source>
        <dbReference type="Proteomes" id="UP000001116"/>
    </source>
</evidence>
<dbReference type="EMBL" id="CP000750">
    <property type="protein sequence ID" value="ABS03242.1"/>
    <property type="molecule type" value="Genomic_DNA"/>
</dbReference>
<evidence type="ECO:0000313" key="1">
    <source>
        <dbReference type="EMBL" id="ABS03242.1"/>
    </source>
</evidence>
<name>A6W8V3_KINRD</name>
<keyword evidence="2" id="KW-1185">Reference proteome</keyword>
<reference evidence="2" key="1">
    <citation type="journal article" date="2008" name="PLoS ONE">
        <title>Survival in nuclear waste, extreme resistance, and potential applications gleaned from the genome sequence of Kineococcus radiotolerans SRS30216.</title>
        <authorList>
            <person name="Bagwell C.E."/>
            <person name="Bhat S."/>
            <person name="Hawkins G.M."/>
            <person name="Smith B.W."/>
            <person name="Biswas T."/>
            <person name="Hoover T.R."/>
            <person name="Saunders E."/>
            <person name="Han C.S."/>
            <person name="Tsodikov O.V."/>
            <person name="Shimkets L.J."/>
        </authorList>
    </citation>
    <scope>NUCLEOTIDE SEQUENCE [LARGE SCALE GENOMIC DNA]</scope>
    <source>
        <strain evidence="2">ATCC BAA-149 / DSM 14245 / SRS30216</strain>
    </source>
</reference>
<accession>A6W8V3</accession>